<name>A0A9J6D7Z9_RHIMP</name>
<reference evidence="1" key="2">
    <citation type="submission" date="2021-09" db="EMBL/GenBank/DDBJ databases">
        <authorList>
            <person name="Jia N."/>
            <person name="Wang J."/>
            <person name="Shi W."/>
            <person name="Du L."/>
            <person name="Sun Y."/>
            <person name="Zhan W."/>
            <person name="Jiang J."/>
            <person name="Wang Q."/>
            <person name="Zhang B."/>
            <person name="Ji P."/>
            <person name="Sakyi L.B."/>
            <person name="Cui X."/>
            <person name="Yuan T."/>
            <person name="Jiang B."/>
            <person name="Yang W."/>
            <person name="Lam T.T.-Y."/>
            <person name="Chang Q."/>
            <person name="Ding S."/>
            <person name="Wang X."/>
            <person name="Zhu J."/>
            <person name="Ruan X."/>
            <person name="Zhao L."/>
            <person name="Wei J."/>
            <person name="Que T."/>
            <person name="Du C."/>
            <person name="Cheng J."/>
            <person name="Dai P."/>
            <person name="Han X."/>
            <person name="Huang E."/>
            <person name="Gao Y."/>
            <person name="Liu J."/>
            <person name="Shao H."/>
            <person name="Ye R."/>
            <person name="Li L."/>
            <person name="Wei W."/>
            <person name="Wang X."/>
            <person name="Wang C."/>
            <person name="Huo Q."/>
            <person name="Li W."/>
            <person name="Guo W."/>
            <person name="Chen H."/>
            <person name="Chen S."/>
            <person name="Zhou L."/>
            <person name="Zhou L."/>
            <person name="Ni X."/>
            <person name="Tian J."/>
            <person name="Zhou Y."/>
            <person name="Sheng Y."/>
            <person name="Liu T."/>
            <person name="Pan Y."/>
            <person name="Xia L."/>
            <person name="Li J."/>
            <person name="Zhao F."/>
            <person name="Cao W."/>
        </authorList>
    </citation>
    <scope>NUCLEOTIDE SEQUENCE</scope>
    <source>
        <strain evidence="1">Rmic-2018</strain>
        <tissue evidence="1">Larvae</tissue>
    </source>
</reference>
<keyword evidence="2" id="KW-1185">Reference proteome</keyword>
<accession>A0A9J6D7Z9</accession>
<dbReference type="PROSITE" id="PS51885">
    <property type="entry name" value="NEPRILYSIN"/>
    <property type="match status" value="1"/>
</dbReference>
<dbReference type="Gene3D" id="3.40.390.10">
    <property type="entry name" value="Collagenase (Catalytic Domain)"/>
    <property type="match status" value="1"/>
</dbReference>
<comment type="caution">
    <text evidence="1">The sequence shown here is derived from an EMBL/GenBank/DDBJ whole genome shotgun (WGS) entry which is preliminary data.</text>
</comment>
<dbReference type="Proteomes" id="UP000821866">
    <property type="component" value="Chromosome 9"/>
</dbReference>
<evidence type="ECO:0000313" key="1">
    <source>
        <dbReference type="EMBL" id="KAH8010146.1"/>
    </source>
</evidence>
<evidence type="ECO:0000313" key="2">
    <source>
        <dbReference type="Proteomes" id="UP000821866"/>
    </source>
</evidence>
<dbReference type="GO" id="GO:0006508">
    <property type="term" value="P:proteolysis"/>
    <property type="evidence" value="ECO:0007669"/>
    <property type="project" value="InterPro"/>
</dbReference>
<dbReference type="SUPFAM" id="SSF55486">
    <property type="entry name" value="Metalloproteases ('zincins'), catalytic domain"/>
    <property type="match status" value="1"/>
</dbReference>
<organism evidence="1 2">
    <name type="scientific">Rhipicephalus microplus</name>
    <name type="common">Cattle tick</name>
    <name type="synonym">Boophilus microplus</name>
    <dbReference type="NCBI Taxonomy" id="6941"/>
    <lineage>
        <taxon>Eukaryota</taxon>
        <taxon>Metazoa</taxon>
        <taxon>Ecdysozoa</taxon>
        <taxon>Arthropoda</taxon>
        <taxon>Chelicerata</taxon>
        <taxon>Arachnida</taxon>
        <taxon>Acari</taxon>
        <taxon>Parasitiformes</taxon>
        <taxon>Ixodida</taxon>
        <taxon>Ixodoidea</taxon>
        <taxon>Ixodidae</taxon>
        <taxon>Rhipicephalinae</taxon>
        <taxon>Rhipicephalus</taxon>
        <taxon>Boophilus</taxon>
    </lineage>
</organism>
<reference evidence="1" key="1">
    <citation type="journal article" date="2020" name="Cell">
        <title>Large-Scale Comparative Analyses of Tick Genomes Elucidate Their Genetic Diversity and Vector Capacities.</title>
        <authorList>
            <consortium name="Tick Genome and Microbiome Consortium (TIGMIC)"/>
            <person name="Jia N."/>
            <person name="Wang J."/>
            <person name="Shi W."/>
            <person name="Du L."/>
            <person name="Sun Y."/>
            <person name="Zhan W."/>
            <person name="Jiang J.F."/>
            <person name="Wang Q."/>
            <person name="Zhang B."/>
            <person name="Ji P."/>
            <person name="Bell-Sakyi L."/>
            <person name="Cui X.M."/>
            <person name="Yuan T.T."/>
            <person name="Jiang B.G."/>
            <person name="Yang W.F."/>
            <person name="Lam T.T."/>
            <person name="Chang Q.C."/>
            <person name="Ding S.J."/>
            <person name="Wang X.J."/>
            <person name="Zhu J.G."/>
            <person name="Ruan X.D."/>
            <person name="Zhao L."/>
            <person name="Wei J.T."/>
            <person name="Ye R.Z."/>
            <person name="Que T.C."/>
            <person name="Du C.H."/>
            <person name="Zhou Y.H."/>
            <person name="Cheng J.X."/>
            <person name="Dai P.F."/>
            <person name="Guo W.B."/>
            <person name="Han X.H."/>
            <person name="Huang E.J."/>
            <person name="Li L.F."/>
            <person name="Wei W."/>
            <person name="Gao Y.C."/>
            <person name="Liu J.Z."/>
            <person name="Shao H.Z."/>
            <person name="Wang X."/>
            <person name="Wang C.C."/>
            <person name="Yang T.C."/>
            <person name="Huo Q.B."/>
            <person name="Li W."/>
            <person name="Chen H.Y."/>
            <person name="Chen S.E."/>
            <person name="Zhou L.G."/>
            <person name="Ni X.B."/>
            <person name="Tian J.H."/>
            <person name="Sheng Y."/>
            <person name="Liu T."/>
            <person name="Pan Y.S."/>
            <person name="Xia L.Y."/>
            <person name="Li J."/>
            <person name="Zhao F."/>
            <person name="Cao W.C."/>
        </authorList>
    </citation>
    <scope>NUCLEOTIDE SEQUENCE</scope>
    <source>
        <strain evidence="1">Rmic-2018</strain>
    </source>
</reference>
<dbReference type="GO" id="GO:0004222">
    <property type="term" value="F:metalloendopeptidase activity"/>
    <property type="evidence" value="ECO:0007669"/>
    <property type="project" value="InterPro"/>
</dbReference>
<proteinExistence type="predicted"/>
<sequence length="695" mass="77712">MADFRLHRGFTTSGVRASPTFSSCVAWNNEPPWLGMTVYVPARLELAVIERGFGSKANTTAFASLAKEQFQELDVSCEREQERLINDESNGTRVDACEDFYSFVCNKHHTVVRALEKRIAALAESSDDSLRHGGHDAATATIALLYRSCLYFVSSDGLSFNKEQHANEFFNVVRTVTRGLLRRLDTPARIIQFQAILSLERGASTYIFFATDGQGTYFLDVRPPLSVLVDNDTLSFLLGAAAQALDIDKGNEKIDVDRLLAVDCDLQERWNSSRRIRRVSLETLASIRADLTRVDWHVAFSGSPLAFSRDYDVLVRGFENLDNALETLFVRLNQDEVAVYLLTYILLPEEILVAHVHRRHQDLCFALVRHVTGEIWYQLESKLFYPGDVTTDALSLARSMITNIERRLVSANSSDSPVATNQSTISSRSVYIVAPSLVNLSCPTMRLLMWNLRPDHLYRNLLELRTHFAILYKLKFSNLASLTESVALTDSRGGVSVTLPPRYLQAPFFCHGQPTQLNAATLGVAVVSKLLEASVDIQSCSGPAVPGKCTATDSSMDDSPHKTATAMTLFGTCLERAFRDLNASGIDASSEDDFRNTLEYWTTAFQVAEDYVQRGSTVDGTPWSSLRTENAVTKTFFERYCYYLCEPEDPFHPTGKTRWARHLCNAAAMSSLKFAALFDCNEGQTMAPRRRCLLV</sequence>
<dbReference type="AlphaFoldDB" id="A0A9J6D7Z9"/>
<gene>
    <name evidence="1" type="ORF">HPB51_025417</name>
</gene>
<dbReference type="EMBL" id="JABSTU010000011">
    <property type="protein sequence ID" value="KAH8010146.1"/>
    <property type="molecule type" value="Genomic_DNA"/>
</dbReference>
<protein>
    <submittedName>
        <fullName evidence="1">Uncharacterized protein</fullName>
    </submittedName>
</protein>
<dbReference type="InterPro" id="IPR000718">
    <property type="entry name" value="Peptidase_M13"/>
</dbReference>
<dbReference type="InterPro" id="IPR024079">
    <property type="entry name" value="MetalloPept_cat_dom_sf"/>
</dbReference>